<evidence type="ECO:0000313" key="2">
    <source>
        <dbReference type="EMBL" id="KAA6354112.1"/>
    </source>
</evidence>
<dbReference type="Proteomes" id="UP000324800">
    <property type="component" value="Unassembled WGS sequence"/>
</dbReference>
<feature type="compositionally biased region" description="Basic and acidic residues" evidence="1">
    <location>
        <begin position="1"/>
        <end position="16"/>
    </location>
</feature>
<evidence type="ECO:0000256" key="1">
    <source>
        <dbReference type="SAM" id="MobiDB-lite"/>
    </source>
</evidence>
<feature type="compositionally biased region" description="Low complexity" evidence="1">
    <location>
        <begin position="60"/>
        <end position="74"/>
    </location>
</feature>
<reference evidence="2 3" key="1">
    <citation type="submission" date="2019-03" db="EMBL/GenBank/DDBJ databases">
        <title>Single cell metagenomics reveals metabolic interactions within the superorganism composed of flagellate Streblomastix strix and complex community of Bacteroidetes bacteria on its surface.</title>
        <authorList>
            <person name="Treitli S.C."/>
            <person name="Kolisko M."/>
            <person name="Husnik F."/>
            <person name="Keeling P."/>
            <person name="Hampl V."/>
        </authorList>
    </citation>
    <scope>NUCLEOTIDE SEQUENCE [LARGE SCALE GENOMIC DNA]</scope>
    <source>
        <strain evidence="2">ST1C</strain>
    </source>
</reference>
<dbReference type="EMBL" id="SNRW01036894">
    <property type="protein sequence ID" value="KAA6354112.1"/>
    <property type="molecule type" value="Genomic_DNA"/>
</dbReference>
<protein>
    <submittedName>
        <fullName evidence="2">Uncharacterized protein</fullName>
    </submittedName>
</protein>
<sequence>SDHEETARTSGEDLKGSLRQNYMPNQVDIELVGQERGEGRVEERVGLEEQKEGEGVECRQVQQGSQISAGGSGN</sequence>
<name>A0A5J4T819_9EUKA</name>
<proteinExistence type="predicted"/>
<comment type="caution">
    <text evidence="2">The sequence shown here is derived from an EMBL/GenBank/DDBJ whole genome shotgun (WGS) entry which is preliminary data.</text>
</comment>
<feature type="region of interest" description="Disordered" evidence="1">
    <location>
        <begin position="1"/>
        <end position="74"/>
    </location>
</feature>
<accession>A0A5J4T819</accession>
<evidence type="ECO:0000313" key="3">
    <source>
        <dbReference type="Proteomes" id="UP000324800"/>
    </source>
</evidence>
<feature type="compositionally biased region" description="Basic and acidic residues" evidence="1">
    <location>
        <begin position="33"/>
        <end position="57"/>
    </location>
</feature>
<feature type="non-terminal residue" evidence="2">
    <location>
        <position position="1"/>
    </location>
</feature>
<gene>
    <name evidence="2" type="ORF">EZS28_050361</name>
</gene>
<dbReference type="AlphaFoldDB" id="A0A5J4T819"/>
<organism evidence="2 3">
    <name type="scientific">Streblomastix strix</name>
    <dbReference type="NCBI Taxonomy" id="222440"/>
    <lineage>
        <taxon>Eukaryota</taxon>
        <taxon>Metamonada</taxon>
        <taxon>Preaxostyla</taxon>
        <taxon>Oxymonadida</taxon>
        <taxon>Streblomastigidae</taxon>
        <taxon>Streblomastix</taxon>
    </lineage>
</organism>